<evidence type="ECO:0000313" key="2">
    <source>
        <dbReference type="EMBL" id="CCD50533.1"/>
    </source>
</evidence>
<dbReference type="EMBL" id="FQ790326">
    <property type="protein sequence ID" value="CCD50533.1"/>
    <property type="molecule type" value="Genomic_DNA"/>
</dbReference>
<evidence type="ECO:0000313" key="3">
    <source>
        <dbReference type="Proteomes" id="UP000008177"/>
    </source>
</evidence>
<dbReference type="Proteomes" id="UP000008177">
    <property type="component" value="Unplaced contigs"/>
</dbReference>
<feature type="region of interest" description="Disordered" evidence="1">
    <location>
        <begin position="1"/>
        <end position="59"/>
    </location>
</feature>
<dbReference type="AlphaFoldDB" id="G2YFI5"/>
<dbReference type="HOGENOM" id="CLU_1245179_0_0_1"/>
<sequence length="222" mass="24954">MARAIMSEHRGKYTYGYTSDRQARRNSADKISKSRGARRDHGSSSRREEAGSSSSQAETGAYNADYTDETQQFHSPPQTSYAPSEYDLPAPTTCGLEKRINGQPVLDTRTNTWEKCGNPLDSGLAWCRTCKPILSCNAKGCTERGQEEYPGAGFSCNWHNGFHRSYEVVQRERAEREAAAAAAAASAPQVIAETEKEREEREARQMAELEIYQQNLDNMWRR</sequence>
<proteinExistence type="predicted"/>
<evidence type="ECO:0000256" key="1">
    <source>
        <dbReference type="SAM" id="MobiDB-lite"/>
    </source>
</evidence>
<organism evidence="2 3">
    <name type="scientific">Botryotinia fuckeliana (strain T4)</name>
    <name type="common">Noble rot fungus</name>
    <name type="synonym">Botrytis cinerea</name>
    <dbReference type="NCBI Taxonomy" id="999810"/>
    <lineage>
        <taxon>Eukaryota</taxon>
        <taxon>Fungi</taxon>
        <taxon>Dikarya</taxon>
        <taxon>Ascomycota</taxon>
        <taxon>Pezizomycotina</taxon>
        <taxon>Leotiomycetes</taxon>
        <taxon>Helotiales</taxon>
        <taxon>Sclerotiniaceae</taxon>
        <taxon>Botrytis</taxon>
    </lineage>
</organism>
<dbReference type="InParanoid" id="G2YFI5"/>
<feature type="region of interest" description="Disordered" evidence="1">
    <location>
        <begin position="181"/>
        <end position="204"/>
    </location>
</feature>
<feature type="compositionally biased region" description="Basic and acidic residues" evidence="1">
    <location>
        <begin position="193"/>
        <end position="204"/>
    </location>
</feature>
<protein>
    <submittedName>
        <fullName evidence="2">Uncharacterized protein</fullName>
    </submittedName>
</protein>
<accession>G2YFI5</accession>
<gene>
    <name evidence="2" type="ORF">BofuT4_P089320.1</name>
</gene>
<reference evidence="3" key="1">
    <citation type="journal article" date="2011" name="PLoS Genet.">
        <title>Genomic analysis of the necrotrophic fungal pathogens Sclerotinia sclerotiorum and Botrytis cinerea.</title>
        <authorList>
            <person name="Amselem J."/>
            <person name="Cuomo C.A."/>
            <person name="van Kan J.A."/>
            <person name="Viaud M."/>
            <person name="Benito E.P."/>
            <person name="Couloux A."/>
            <person name="Coutinho P.M."/>
            <person name="de Vries R.P."/>
            <person name="Dyer P.S."/>
            <person name="Fillinger S."/>
            <person name="Fournier E."/>
            <person name="Gout L."/>
            <person name="Hahn M."/>
            <person name="Kohn L."/>
            <person name="Lapalu N."/>
            <person name="Plummer K.M."/>
            <person name="Pradier J.M."/>
            <person name="Quevillon E."/>
            <person name="Sharon A."/>
            <person name="Simon A."/>
            <person name="ten Have A."/>
            <person name="Tudzynski B."/>
            <person name="Tudzynski P."/>
            <person name="Wincker P."/>
            <person name="Andrew M."/>
            <person name="Anthouard V."/>
            <person name="Beever R.E."/>
            <person name="Beffa R."/>
            <person name="Benoit I."/>
            <person name="Bouzid O."/>
            <person name="Brault B."/>
            <person name="Chen Z."/>
            <person name="Choquer M."/>
            <person name="Collemare J."/>
            <person name="Cotton P."/>
            <person name="Danchin E.G."/>
            <person name="Da Silva C."/>
            <person name="Gautier A."/>
            <person name="Giraud C."/>
            <person name="Giraud T."/>
            <person name="Gonzalez C."/>
            <person name="Grossetete S."/>
            <person name="Guldener U."/>
            <person name="Henrissat B."/>
            <person name="Howlett B.J."/>
            <person name="Kodira C."/>
            <person name="Kretschmer M."/>
            <person name="Lappartient A."/>
            <person name="Leroch M."/>
            <person name="Levis C."/>
            <person name="Mauceli E."/>
            <person name="Neuveglise C."/>
            <person name="Oeser B."/>
            <person name="Pearson M."/>
            <person name="Poulain J."/>
            <person name="Poussereau N."/>
            <person name="Quesneville H."/>
            <person name="Rascle C."/>
            <person name="Schumacher J."/>
            <person name="Segurens B."/>
            <person name="Sexton A."/>
            <person name="Silva E."/>
            <person name="Sirven C."/>
            <person name="Soanes D.M."/>
            <person name="Talbot N.J."/>
            <person name="Templeton M."/>
            <person name="Yandava C."/>
            <person name="Yarden O."/>
            <person name="Zeng Q."/>
            <person name="Rollins J.A."/>
            <person name="Lebrun M.H."/>
            <person name="Dickman M."/>
        </authorList>
    </citation>
    <scope>NUCLEOTIDE SEQUENCE [LARGE SCALE GENOMIC DNA]</scope>
    <source>
        <strain evidence="3">T4</strain>
    </source>
</reference>
<feature type="compositionally biased region" description="Basic and acidic residues" evidence="1">
    <location>
        <begin position="21"/>
        <end position="50"/>
    </location>
</feature>
<name>G2YFI5_BOTF4</name>
<dbReference type="OrthoDB" id="10456223at2759"/>
<feature type="compositionally biased region" description="Basic and acidic residues" evidence="1">
    <location>
        <begin position="1"/>
        <end position="11"/>
    </location>
</feature>